<evidence type="ECO:0000256" key="5">
    <source>
        <dbReference type="ARBA" id="ARBA00023014"/>
    </source>
</evidence>
<dbReference type="PANTHER" id="PTHR43498:SF1">
    <property type="entry name" value="COB--COM HETERODISULFIDE REDUCTASE IRON-SULFUR SUBUNIT A"/>
    <property type="match status" value="1"/>
</dbReference>
<organism evidence="6 7">
    <name type="scientific">Victivallis vadensis</name>
    <dbReference type="NCBI Taxonomy" id="172901"/>
    <lineage>
        <taxon>Bacteria</taxon>
        <taxon>Pseudomonadati</taxon>
        <taxon>Lentisphaerota</taxon>
        <taxon>Lentisphaeria</taxon>
        <taxon>Victivallales</taxon>
        <taxon>Victivallaceae</taxon>
        <taxon>Victivallis</taxon>
    </lineage>
</organism>
<dbReference type="PANTHER" id="PTHR43498">
    <property type="entry name" value="FERREDOXIN:COB-COM HETERODISULFIDE REDUCTASE SUBUNIT A"/>
    <property type="match status" value="1"/>
</dbReference>
<dbReference type="PRINTS" id="PR00411">
    <property type="entry name" value="PNDRDTASEI"/>
</dbReference>
<reference evidence="6 7" key="1">
    <citation type="submission" date="2018-04" db="EMBL/GenBank/DDBJ databases">
        <title>Genomic Encyclopedia of Type Strains, Phase IV (KMG-IV): sequencing the most valuable type-strain genomes for metagenomic binning, comparative biology and taxonomic classification.</title>
        <authorList>
            <person name="Goeker M."/>
        </authorList>
    </citation>
    <scope>NUCLEOTIDE SEQUENCE [LARGE SCALE GENOMIC DNA]</scope>
    <source>
        <strain evidence="6 7">DSM 14823</strain>
    </source>
</reference>
<keyword evidence="4" id="KW-0408">Iron</keyword>
<name>A0A2U1BB34_9BACT</name>
<keyword evidence="7" id="KW-1185">Reference proteome</keyword>
<dbReference type="GO" id="GO:0016491">
    <property type="term" value="F:oxidoreductase activity"/>
    <property type="evidence" value="ECO:0007669"/>
    <property type="project" value="UniProtKB-KW"/>
</dbReference>
<evidence type="ECO:0000313" key="7">
    <source>
        <dbReference type="Proteomes" id="UP000245959"/>
    </source>
</evidence>
<dbReference type="RefSeq" id="WP_116882237.1">
    <property type="nucleotide sequence ID" value="NZ_QEKH01000001.1"/>
</dbReference>
<dbReference type="InterPro" id="IPR036188">
    <property type="entry name" value="FAD/NAD-bd_sf"/>
</dbReference>
<dbReference type="EMBL" id="QEKH01000001">
    <property type="protein sequence ID" value="PVY45841.1"/>
    <property type="molecule type" value="Genomic_DNA"/>
</dbReference>
<gene>
    <name evidence="6" type="ORF">C8D82_10131</name>
</gene>
<dbReference type="AlphaFoldDB" id="A0A2U1BB34"/>
<dbReference type="GO" id="GO:0051539">
    <property type="term" value="F:4 iron, 4 sulfur cluster binding"/>
    <property type="evidence" value="ECO:0007669"/>
    <property type="project" value="UniProtKB-KW"/>
</dbReference>
<keyword evidence="1" id="KW-0004">4Fe-4S</keyword>
<keyword evidence="3" id="KW-0560">Oxidoreductase</keyword>
<evidence type="ECO:0000256" key="1">
    <source>
        <dbReference type="ARBA" id="ARBA00022485"/>
    </source>
</evidence>
<dbReference type="Gene3D" id="3.50.50.60">
    <property type="entry name" value="FAD/NAD(P)-binding domain"/>
    <property type="match status" value="1"/>
</dbReference>
<dbReference type="InterPro" id="IPR039650">
    <property type="entry name" value="HdrA-like"/>
</dbReference>
<comment type="caution">
    <text evidence="6">The sequence shown here is derived from an EMBL/GenBank/DDBJ whole genome shotgun (WGS) entry which is preliminary data.</text>
</comment>
<sequence>MFESLDVPVFCDADVVIAGAGPAGIGAAIASAMQGRKTVLLEQTGSAGGMSTNSLIPIILHQGDGKRVVVGNICHSIVRDACAEMGIHEVHPLWQPVDTEALKRVCDRRLLEAGVKVFYMIRIADAIRRGNRIEALLVATSSGLQKVTGRVFVDCTGDGSVAAFAGVPFDKGDGDGNTMSPTLCAQYTNVDMARYREAKARGRSDRAIWMEMAEKGVSPVAEFHFPGFWEYSEKSGRANVGHLYGTDTLDDEQLTRAYIEGRKLALVYHNFYREHVPGFENSELSQTAALMGVRESRRVRGDYQLSGEDYRRRASFPDEIGRFNYPIDIHSSGDVARQKEVEKELAATMYKWGENYGVPYRALVAQEVENLLVGGRCISCDREAQSSIRVIPGCFLTGQAAGAAAAMSAAGNGAVRSVDVEKLRAFLRDELEVYLP</sequence>
<evidence type="ECO:0000256" key="2">
    <source>
        <dbReference type="ARBA" id="ARBA00022723"/>
    </source>
</evidence>
<evidence type="ECO:0000256" key="3">
    <source>
        <dbReference type="ARBA" id="ARBA00023002"/>
    </source>
</evidence>
<dbReference type="GeneID" id="78293569"/>
<protein>
    <submittedName>
        <fullName evidence="6">FAD dependent oxidoreductase</fullName>
    </submittedName>
</protein>
<evidence type="ECO:0000256" key="4">
    <source>
        <dbReference type="ARBA" id="ARBA00023004"/>
    </source>
</evidence>
<keyword evidence="2" id="KW-0479">Metal-binding</keyword>
<evidence type="ECO:0000313" key="6">
    <source>
        <dbReference type="EMBL" id="PVY45841.1"/>
    </source>
</evidence>
<dbReference type="Proteomes" id="UP000245959">
    <property type="component" value="Unassembled WGS sequence"/>
</dbReference>
<dbReference type="GO" id="GO:0046872">
    <property type="term" value="F:metal ion binding"/>
    <property type="evidence" value="ECO:0007669"/>
    <property type="project" value="UniProtKB-KW"/>
</dbReference>
<dbReference type="SUPFAM" id="SSF51905">
    <property type="entry name" value="FAD/NAD(P)-binding domain"/>
    <property type="match status" value="1"/>
</dbReference>
<dbReference type="Pfam" id="PF12831">
    <property type="entry name" value="FAD_oxidored"/>
    <property type="match status" value="1"/>
</dbReference>
<proteinExistence type="predicted"/>
<accession>A0A2U1BB34</accession>
<keyword evidence="5" id="KW-0411">Iron-sulfur</keyword>